<evidence type="ECO:0000313" key="7">
    <source>
        <dbReference type="Proteomes" id="UP001172731"/>
    </source>
</evidence>
<evidence type="ECO:0000256" key="4">
    <source>
        <dbReference type="SAM" id="MobiDB-lite"/>
    </source>
</evidence>
<evidence type="ECO:0000259" key="5">
    <source>
        <dbReference type="Pfam" id="PF01872"/>
    </source>
</evidence>
<accession>A0ABT8FUT7</accession>
<comment type="pathway">
    <text evidence="1">Cofactor biosynthesis; riboflavin biosynthesis.</text>
</comment>
<dbReference type="Pfam" id="PF01872">
    <property type="entry name" value="RibD_C"/>
    <property type="match status" value="1"/>
</dbReference>
<reference evidence="6" key="1">
    <citation type="submission" date="2021-06" db="EMBL/GenBank/DDBJ databases">
        <title>Genome-based taxonomic framework of Microbacterium strains isolated from marine environment, the description of four new species and reclassification of four preexisting species.</title>
        <authorList>
            <person name="Lee S.D."/>
            <person name="Kim S.-M."/>
            <person name="Byeon Y.-S."/>
            <person name="Yang H.L."/>
            <person name="Kim I.S."/>
        </authorList>
    </citation>
    <scope>NUCLEOTIDE SEQUENCE</scope>
    <source>
        <strain evidence="6">KACC 20510</strain>
    </source>
</reference>
<dbReference type="PANTHER" id="PTHR38011">
    <property type="entry name" value="DIHYDROFOLATE REDUCTASE FAMILY PROTEIN (AFU_ORTHOLOGUE AFUA_8G06820)"/>
    <property type="match status" value="1"/>
</dbReference>
<feature type="region of interest" description="Disordered" evidence="4">
    <location>
        <begin position="1"/>
        <end position="79"/>
    </location>
</feature>
<keyword evidence="7" id="KW-1185">Reference proteome</keyword>
<evidence type="ECO:0000256" key="1">
    <source>
        <dbReference type="ARBA" id="ARBA00005104"/>
    </source>
</evidence>
<dbReference type="InterPro" id="IPR050765">
    <property type="entry name" value="Riboflavin_Biosynth_HTPR"/>
</dbReference>
<dbReference type="SUPFAM" id="SSF53597">
    <property type="entry name" value="Dihydrofolate reductase-like"/>
    <property type="match status" value="1"/>
</dbReference>
<comment type="caution">
    <text evidence="6">The sequence shown here is derived from an EMBL/GenBank/DDBJ whole genome shotgun (WGS) entry which is preliminary data.</text>
</comment>
<protein>
    <submittedName>
        <fullName evidence="6">RibD family protein</fullName>
    </submittedName>
</protein>
<organism evidence="6 7">
    <name type="scientific">Microbacterium aurantiacum</name>
    <dbReference type="NCBI Taxonomy" id="162393"/>
    <lineage>
        <taxon>Bacteria</taxon>
        <taxon>Bacillati</taxon>
        <taxon>Actinomycetota</taxon>
        <taxon>Actinomycetes</taxon>
        <taxon>Micrococcales</taxon>
        <taxon>Microbacteriaceae</taxon>
        <taxon>Microbacterium</taxon>
    </lineage>
</organism>
<dbReference type="InterPro" id="IPR002734">
    <property type="entry name" value="RibDG_C"/>
</dbReference>
<dbReference type="InterPro" id="IPR024072">
    <property type="entry name" value="DHFR-like_dom_sf"/>
</dbReference>
<gene>
    <name evidence="6" type="ORF">KZC48_09490</name>
</gene>
<evidence type="ECO:0000256" key="3">
    <source>
        <dbReference type="ARBA" id="ARBA00023002"/>
    </source>
</evidence>
<proteinExistence type="predicted"/>
<feature type="domain" description="Bacterial bifunctional deaminase-reductase C-terminal" evidence="5">
    <location>
        <begin position="108"/>
        <end position="287"/>
    </location>
</feature>
<sequence length="313" mass="33372">MPRRRETPVTRAVRPRSGVSEAGAERWVTSAECGTRAGTRRAHPQIRAGAYAGRMPPTTAGGPTPSSAGGGAPDPDDRAWRQLLAGDEPSCAQLAEIYTPLVEARGPFAVAQLGQSLDGFIAARTGDACYVTGEEDRRHLHRLRALVDAVVVGWRTVANDDPRLTVRAVAGANPVRVVLDASARIPAASVLLHDGAAPTLWLVDAETAVETQVGAHVRIVRVPELRSLTPREILAVLEARGLSRVLIEGGGVTVSRFVGDHALRWLYLTTAPVLIGDGVPGIRFDGEDRLADALRGPVRRFPLGADLCTEFTF</sequence>
<dbReference type="PANTHER" id="PTHR38011:SF7">
    <property type="entry name" value="2,5-DIAMINO-6-RIBOSYLAMINO-4(3H)-PYRIMIDINONE 5'-PHOSPHATE REDUCTASE"/>
    <property type="match status" value="1"/>
</dbReference>
<dbReference type="Proteomes" id="UP001172731">
    <property type="component" value="Unassembled WGS sequence"/>
</dbReference>
<keyword evidence="2" id="KW-0521">NADP</keyword>
<evidence type="ECO:0000256" key="2">
    <source>
        <dbReference type="ARBA" id="ARBA00022857"/>
    </source>
</evidence>
<keyword evidence="3" id="KW-0560">Oxidoreductase</keyword>
<evidence type="ECO:0000313" key="6">
    <source>
        <dbReference type="EMBL" id="MDN4464632.1"/>
    </source>
</evidence>
<dbReference type="Gene3D" id="3.40.430.10">
    <property type="entry name" value="Dihydrofolate Reductase, subunit A"/>
    <property type="match status" value="1"/>
</dbReference>
<name>A0ABT8FUT7_9MICO</name>
<dbReference type="EMBL" id="JAHWXI010000009">
    <property type="protein sequence ID" value="MDN4464632.1"/>
    <property type="molecule type" value="Genomic_DNA"/>
</dbReference>
<feature type="compositionally biased region" description="Low complexity" evidence="4">
    <location>
        <begin position="56"/>
        <end position="67"/>
    </location>
</feature>